<dbReference type="RefSeq" id="WP_125671710.1">
    <property type="nucleotide sequence ID" value="NZ_RCOS01000108.1"/>
</dbReference>
<feature type="domain" description="SpoVT-AbrB" evidence="1">
    <location>
        <begin position="8"/>
        <end position="54"/>
    </location>
</feature>
<dbReference type="InterPro" id="IPR028366">
    <property type="entry name" value="PhoU"/>
</dbReference>
<organism evidence="2 3">
    <name type="scientific">Candidatus Methanodesulfokora washburnensis</name>
    <dbReference type="NCBI Taxonomy" id="2478471"/>
    <lineage>
        <taxon>Archaea</taxon>
        <taxon>Thermoproteota</taxon>
        <taxon>Candidatus Korarchaeia</taxon>
        <taxon>Candidatus Korarchaeia incertae sedis</taxon>
        <taxon>Candidatus Methanodesulfokora</taxon>
    </lineage>
</organism>
<accession>A0A429GJ06</accession>
<comment type="caution">
    <text evidence="2">The sequence shown here is derived from an EMBL/GenBank/DDBJ whole genome shotgun (WGS) entry which is preliminary data.</text>
</comment>
<dbReference type="InterPro" id="IPR026022">
    <property type="entry name" value="PhoU_dom"/>
</dbReference>
<dbReference type="GO" id="GO:0003677">
    <property type="term" value="F:DNA binding"/>
    <property type="evidence" value="ECO:0007669"/>
    <property type="project" value="InterPro"/>
</dbReference>
<dbReference type="SUPFAM" id="SSF109755">
    <property type="entry name" value="PhoU-like"/>
    <property type="match status" value="1"/>
</dbReference>
<dbReference type="PANTHER" id="PTHR42930">
    <property type="entry name" value="PHOSPHATE-SPECIFIC TRANSPORT SYSTEM ACCESSORY PROTEIN PHOU"/>
    <property type="match status" value="1"/>
</dbReference>
<dbReference type="Pfam" id="PF01895">
    <property type="entry name" value="PhoU"/>
    <property type="match status" value="1"/>
</dbReference>
<proteinExistence type="predicted"/>
<evidence type="ECO:0000259" key="1">
    <source>
        <dbReference type="SMART" id="SM00966"/>
    </source>
</evidence>
<protein>
    <submittedName>
        <fullName evidence="2">Phosphate uptake regulator PhoU</fullName>
    </submittedName>
</protein>
<dbReference type="OrthoDB" id="40991at2157"/>
<gene>
    <name evidence="2" type="ORF">D6D85_09280</name>
</gene>
<dbReference type="AlphaFoldDB" id="A0A429GJ06"/>
<sequence>MIVRRVQAVGGGSLSVSLPKSWVVRNGIRKGDNLLMEERADGSLLIFADRKRKERETELEFVDERSLETILSRYLLGFDTIRIRFPKGLSIEQRKRIMKFISRLPGMELEDESSDLLIFRCTMDPASMKPREMLLKMHEMAYRMLEDAMKAASTGDENLRDLVSERDDVLDRIYFTVVRMARLALIDAGVMARLGVNPVELMDLRVCAMLEEGIGDIAVELAYMDVSSDIIMMNKLRDLKSRVSKAIETGSEEIAYESKTAGLELLEEVKEAGGKMAGILERVIRAYIDISDLCIAWSY</sequence>
<dbReference type="InterPro" id="IPR007159">
    <property type="entry name" value="SpoVT-AbrB_dom"/>
</dbReference>
<evidence type="ECO:0000313" key="2">
    <source>
        <dbReference type="EMBL" id="RSN73860.1"/>
    </source>
</evidence>
<evidence type="ECO:0000313" key="3">
    <source>
        <dbReference type="Proteomes" id="UP000277582"/>
    </source>
</evidence>
<dbReference type="Proteomes" id="UP000277582">
    <property type="component" value="Unassembled WGS sequence"/>
</dbReference>
<dbReference type="PANTHER" id="PTHR42930:SF5">
    <property type="entry name" value="PHOSPHATE UPTAKE REGULATOR, PHOU"/>
    <property type="match status" value="1"/>
</dbReference>
<dbReference type="InterPro" id="IPR038078">
    <property type="entry name" value="PhoU-like_sf"/>
</dbReference>
<dbReference type="GO" id="GO:0045936">
    <property type="term" value="P:negative regulation of phosphate metabolic process"/>
    <property type="evidence" value="ECO:0007669"/>
    <property type="project" value="InterPro"/>
</dbReference>
<dbReference type="Gene3D" id="1.20.58.220">
    <property type="entry name" value="Phosphate transport system protein phou homolog 2, domain 2"/>
    <property type="match status" value="1"/>
</dbReference>
<keyword evidence="3" id="KW-1185">Reference proteome</keyword>
<dbReference type="EMBL" id="RCOS01000108">
    <property type="protein sequence ID" value="RSN73860.1"/>
    <property type="molecule type" value="Genomic_DNA"/>
</dbReference>
<dbReference type="Pfam" id="PF04014">
    <property type="entry name" value="MazE_antitoxin"/>
    <property type="match status" value="1"/>
</dbReference>
<dbReference type="GO" id="GO:0030643">
    <property type="term" value="P:intracellular phosphate ion homeostasis"/>
    <property type="evidence" value="ECO:0007669"/>
    <property type="project" value="InterPro"/>
</dbReference>
<name>A0A429GJ06_9CREN</name>
<dbReference type="SMART" id="SM00966">
    <property type="entry name" value="SpoVT_AbrB"/>
    <property type="match status" value="1"/>
</dbReference>
<reference evidence="2 3" key="1">
    <citation type="submission" date="2018-10" db="EMBL/GenBank/DDBJ databases">
        <title>Co-occurring genomic capacity for anaerobic methane metabolism and dissimilatory sulfite reduction discovered in the Korarchaeota.</title>
        <authorList>
            <person name="Mckay L.J."/>
            <person name="Dlakic M."/>
            <person name="Fields M.W."/>
            <person name="Delmont T.O."/>
            <person name="Eren A.M."/>
            <person name="Jay Z.J."/>
            <person name="Klingelsmith K.B."/>
            <person name="Rusch D.B."/>
            <person name="Inskeep W.P."/>
        </authorList>
    </citation>
    <scope>NUCLEOTIDE SEQUENCE [LARGE SCALE GENOMIC DNA]</scope>
    <source>
        <strain evidence="2 3">MDKW</strain>
    </source>
</reference>